<dbReference type="PANTHER" id="PTHR24567">
    <property type="entry name" value="CRP FAMILY TRANSCRIPTIONAL REGULATORY PROTEIN"/>
    <property type="match status" value="1"/>
</dbReference>
<dbReference type="GO" id="GO:0003677">
    <property type="term" value="F:DNA binding"/>
    <property type="evidence" value="ECO:0007669"/>
    <property type="project" value="UniProtKB-KW"/>
</dbReference>
<dbReference type="SUPFAM" id="SSF51206">
    <property type="entry name" value="cAMP-binding domain-like"/>
    <property type="match status" value="1"/>
</dbReference>
<reference evidence="6 7" key="1">
    <citation type="submission" date="2018-11" db="EMBL/GenBank/DDBJ databases">
        <title>Genomic Encyclopedia of Type Strains, Phase IV (KMG-IV): sequencing the most valuable type-strain genomes for metagenomic binning, comparative biology and taxonomic classification.</title>
        <authorList>
            <person name="Goeker M."/>
        </authorList>
    </citation>
    <scope>NUCLEOTIDE SEQUENCE [LARGE SCALE GENOMIC DNA]</scope>
    <source>
        <strain evidence="6 7">DSM 101684</strain>
    </source>
</reference>
<keyword evidence="1" id="KW-0805">Transcription regulation</keyword>
<proteinExistence type="predicted"/>
<dbReference type="AlphaFoldDB" id="A0A3N4UPB4"/>
<dbReference type="InterPro" id="IPR050397">
    <property type="entry name" value="Env_Response_Regulators"/>
</dbReference>
<sequence>MPIEPGPGPTLERALALYPVLAAVDPALHELPATVFLRVPEGTVLFREQAPCLGFPIVLEGEVKVSRHAADGRSLELYRVSPGEICLVSSACLFRGTPLAARGVATRPTELILADPRTFERWLQSPGFRALVLGLYAERMAELTELIDAVAFQRLDQRLAAALLGHGPDIATTHQALAEDLGTAREIVSRLLRRFERDGWIACGREHIRILDAAALRRASGPR</sequence>
<dbReference type="Proteomes" id="UP000272193">
    <property type="component" value="Unassembled WGS sequence"/>
</dbReference>
<dbReference type="CDD" id="cd00038">
    <property type="entry name" value="CAP_ED"/>
    <property type="match status" value="1"/>
</dbReference>
<comment type="caution">
    <text evidence="6">The sequence shown here is derived from an EMBL/GenBank/DDBJ whole genome shotgun (WGS) entry which is preliminary data.</text>
</comment>
<dbReference type="RefSeq" id="WP_245968829.1">
    <property type="nucleotide sequence ID" value="NZ_RKQL01000004.1"/>
</dbReference>
<keyword evidence="2" id="KW-0238">DNA-binding</keyword>
<dbReference type="Gene3D" id="1.10.10.10">
    <property type="entry name" value="Winged helix-like DNA-binding domain superfamily/Winged helix DNA-binding domain"/>
    <property type="match status" value="1"/>
</dbReference>
<evidence type="ECO:0000259" key="5">
    <source>
        <dbReference type="PROSITE" id="PS51063"/>
    </source>
</evidence>
<dbReference type="InterPro" id="IPR036388">
    <property type="entry name" value="WH-like_DNA-bd_sf"/>
</dbReference>
<protein>
    <submittedName>
        <fullName evidence="6">CRP/FNR family transcriptional regulator</fullName>
    </submittedName>
</protein>
<dbReference type="PANTHER" id="PTHR24567:SF74">
    <property type="entry name" value="HTH-TYPE TRANSCRIPTIONAL REGULATOR ARCR"/>
    <property type="match status" value="1"/>
</dbReference>
<dbReference type="SMART" id="SM00419">
    <property type="entry name" value="HTH_CRP"/>
    <property type="match status" value="1"/>
</dbReference>
<keyword evidence="3" id="KW-0804">Transcription</keyword>
<dbReference type="Pfam" id="PF13545">
    <property type="entry name" value="HTH_Crp_2"/>
    <property type="match status" value="1"/>
</dbReference>
<evidence type="ECO:0000256" key="2">
    <source>
        <dbReference type="ARBA" id="ARBA00023125"/>
    </source>
</evidence>
<dbReference type="GO" id="GO:0005829">
    <property type="term" value="C:cytosol"/>
    <property type="evidence" value="ECO:0007669"/>
    <property type="project" value="TreeGrafter"/>
</dbReference>
<dbReference type="InterPro" id="IPR036390">
    <property type="entry name" value="WH_DNA-bd_sf"/>
</dbReference>
<dbReference type="InterPro" id="IPR014710">
    <property type="entry name" value="RmlC-like_jellyroll"/>
</dbReference>
<name>A0A3N4UPB4_9BURK</name>
<dbReference type="InterPro" id="IPR018490">
    <property type="entry name" value="cNMP-bd_dom_sf"/>
</dbReference>
<dbReference type="InterPro" id="IPR000595">
    <property type="entry name" value="cNMP-bd_dom"/>
</dbReference>
<dbReference type="Gene3D" id="2.60.120.10">
    <property type="entry name" value="Jelly Rolls"/>
    <property type="match status" value="1"/>
</dbReference>
<gene>
    <name evidence="6" type="ORF">EDC62_1931</name>
</gene>
<evidence type="ECO:0000256" key="3">
    <source>
        <dbReference type="ARBA" id="ARBA00023163"/>
    </source>
</evidence>
<dbReference type="PROSITE" id="PS50042">
    <property type="entry name" value="CNMP_BINDING_3"/>
    <property type="match status" value="1"/>
</dbReference>
<feature type="domain" description="HTH crp-type" evidence="5">
    <location>
        <begin position="153"/>
        <end position="214"/>
    </location>
</feature>
<dbReference type="PROSITE" id="PS51063">
    <property type="entry name" value="HTH_CRP_2"/>
    <property type="match status" value="1"/>
</dbReference>
<dbReference type="EMBL" id="RKQL01000004">
    <property type="protein sequence ID" value="RPE66857.1"/>
    <property type="molecule type" value="Genomic_DNA"/>
</dbReference>
<feature type="domain" description="Cyclic nucleotide-binding" evidence="4">
    <location>
        <begin position="28"/>
        <end position="123"/>
    </location>
</feature>
<evidence type="ECO:0000259" key="4">
    <source>
        <dbReference type="PROSITE" id="PS50042"/>
    </source>
</evidence>
<keyword evidence="7" id="KW-1185">Reference proteome</keyword>
<evidence type="ECO:0000256" key="1">
    <source>
        <dbReference type="ARBA" id="ARBA00023015"/>
    </source>
</evidence>
<dbReference type="SUPFAM" id="SSF46785">
    <property type="entry name" value="Winged helix' DNA-binding domain"/>
    <property type="match status" value="1"/>
</dbReference>
<dbReference type="GO" id="GO:0003700">
    <property type="term" value="F:DNA-binding transcription factor activity"/>
    <property type="evidence" value="ECO:0007669"/>
    <property type="project" value="TreeGrafter"/>
</dbReference>
<evidence type="ECO:0000313" key="7">
    <source>
        <dbReference type="Proteomes" id="UP000272193"/>
    </source>
</evidence>
<dbReference type="Pfam" id="PF00027">
    <property type="entry name" value="cNMP_binding"/>
    <property type="match status" value="1"/>
</dbReference>
<organism evidence="6 7">
    <name type="scientific">Tibeticola sediminis</name>
    <dbReference type="NCBI Taxonomy" id="1917811"/>
    <lineage>
        <taxon>Bacteria</taxon>
        <taxon>Pseudomonadati</taxon>
        <taxon>Pseudomonadota</taxon>
        <taxon>Betaproteobacteria</taxon>
        <taxon>Burkholderiales</taxon>
        <taxon>Comamonadaceae</taxon>
        <taxon>Tibeticola</taxon>
    </lineage>
</organism>
<accession>A0A3N4UPB4</accession>
<dbReference type="InterPro" id="IPR012318">
    <property type="entry name" value="HTH_CRP"/>
</dbReference>
<evidence type="ECO:0000313" key="6">
    <source>
        <dbReference type="EMBL" id="RPE66857.1"/>
    </source>
</evidence>